<keyword evidence="1" id="KW-0472">Membrane</keyword>
<dbReference type="InterPro" id="IPR043128">
    <property type="entry name" value="Rev_trsase/Diguanyl_cyclase"/>
</dbReference>
<dbReference type="InterPro" id="IPR035919">
    <property type="entry name" value="EAL_sf"/>
</dbReference>
<dbReference type="PANTHER" id="PTHR33121:SF70">
    <property type="entry name" value="SIGNALING PROTEIN YKOW"/>
    <property type="match status" value="1"/>
</dbReference>
<dbReference type="Gene3D" id="3.20.20.450">
    <property type="entry name" value="EAL domain"/>
    <property type="match status" value="1"/>
</dbReference>
<feature type="domain" description="EAL" evidence="2">
    <location>
        <begin position="648"/>
        <end position="902"/>
    </location>
</feature>
<dbReference type="InterPro" id="IPR029787">
    <property type="entry name" value="Nucleotide_cyclase"/>
</dbReference>
<evidence type="ECO:0000256" key="1">
    <source>
        <dbReference type="SAM" id="Phobius"/>
    </source>
</evidence>
<dbReference type="PANTHER" id="PTHR33121">
    <property type="entry name" value="CYCLIC DI-GMP PHOSPHODIESTERASE PDEF"/>
    <property type="match status" value="1"/>
</dbReference>
<feature type="domain" description="GGDEF" evidence="3">
    <location>
        <begin position="515"/>
        <end position="639"/>
    </location>
</feature>
<name>A0ABY5VHA2_9FIRM</name>
<protein>
    <submittedName>
        <fullName evidence="4">EAL domain-containing protein</fullName>
    </submittedName>
</protein>
<keyword evidence="1" id="KW-0812">Transmembrane</keyword>
<dbReference type="EMBL" id="CP102290">
    <property type="protein sequence ID" value="UWP59408.1"/>
    <property type="molecule type" value="Genomic_DNA"/>
</dbReference>
<reference evidence="4" key="1">
    <citation type="journal article" date="2022" name="Cell">
        <title>Design, construction, and in vivo augmentation of a complex gut microbiome.</title>
        <authorList>
            <person name="Cheng A.G."/>
            <person name="Ho P.Y."/>
            <person name="Aranda-Diaz A."/>
            <person name="Jain S."/>
            <person name="Yu F.B."/>
            <person name="Meng X."/>
            <person name="Wang M."/>
            <person name="Iakiviak M."/>
            <person name="Nagashima K."/>
            <person name="Zhao A."/>
            <person name="Murugkar P."/>
            <person name="Patil A."/>
            <person name="Atabakhsh K."/>
            <person name="Weakley A."/>
            <person name="Yan J."/>
            <person name="Brumbaugh A.R."/>
            <person name="Higginbottom S."/>
            <person name="Dimas A."/>
            <person name="Shiver A.L."/>
            <person name="Deutschbauer A."/>
            <person name="Neff N."/>
            <person name="Sonnenburg J.L."/>
            <person name="Huang K.C."/>
            <person name="Fischbach M.A."/>
        </authorList>
    </citation>
    <scope>NUCLEOTIDE SEQUENCE</scope>
    <source>
        <strain evidence="4">DSM 19829</strain>
    </source>
</reference>
<dbReference type="InterPro" id="IPR000160">
    <property type="entry name" value="GGDEF_dom"/>
</dbReference>
<dbReference type="SUPFAM" id="SSF141868">
    <property type="entry name" value="EAL domain-like"/>
    <property type="match status" value="1"/>
</dbReference>
<dbReference type="SUPFAM" id="SSF55073">
    <property type="entry name" value="Nucleotide cyclase"/>
    <property type="match status" value="1"/>
</dbReference>
<proteinExistence type="predicted"/>
<dbReference type="CDD" id="cd01949">
    <property type="entry name" value="GGDEF"/>
    <property type="match status" value="1"/>
</dbReference>
<dbReference type="SMART" id="SM00267">
    <property type="entry name" value="GGDEF"/>
    <property type="match status" value="1"/>
</dbReference>
<organism evidence="4 5">
    <name type="scientific">Ruminococcus gauvreauii</name>
    <dbReference type="NCBI Taxonomy" id="438033"/>
    <lineage>
        <taxon>Bacteria</taxon>
        <taxon>Bacillati</taxon>
        <taxon>Bacillota</taxon>
        <taxon>Clostridia</taxon>
        <taxon>Eubacteriales</taxon>
        <taxon>Oscillospiraceae</taxon>
        <taxon>Ruminococcus</taxon>
    </lineage>
</organism>
<feature type="transmembrane region" description="Helical" evidence="1">
    <location>
        <begin position="6"/>
        <end position="26"/>
    </location>
</feature>
<dbReference type="Proteomes" id="UP001060164">
    <property type="component" value="Chromosome"/>
</dbReference>
<dbReference type="SUPFAM" id="SSF55781">
    <property type="entry name" value="GAF domain-like"/>
    <property type="match status" value="1"/>
</dbReference>
<dbReference type="NCBIfam" id="TIGR00254">
    <property type="entry name" value="GGDEF"/>
    <property type="match status" value="1"/>
</dbReference>
<dbReference type="InterPro" id="IPR050706">
    <property type="entry name" value="Cyclic-di-GMP_PDE-like"/>
</dbReference>
<dbReference type="SMART" id="SM00052">
    <property type="entry name" value="EAL"/>
    <property type="match status" value="1"/>
</dbReference>
<dbReference type="CDD" id="cd01948">
    <property type="entry name" value="EAL"/>
    <property type="match status" value="1"/>
</dbReference>
<dbReference type="Pfam" id="PF00563">
    <property type="entry name" value="EAL"/>
    <property type="match status" value="1"/>
</dbReference>
<accession>A0ABY5VHA2</accession>
<dbReference type="RefSeq" id="WP_028528018.1">
    <property type="nucleotide sequence ID" value="NZ_CABLBR010000006.1"/>
</dbReference>
<dbReference type="InterPro" id="IPR001633">
    <property type="entry name" value="EAL_dom"/>
</dbReference>
<dbReference type="Pfam" id="PF00990">
    <property type="entry name" value="GGDEF"/>
    <property type="match status" value="1"/>
</dbReference>
<sequence length="905" mass="103940">MQKKRIPILLSLAFICSGILAITSIYRLQGNARVINYAGVVRGATQRLIKQELLHKPNDELIRQLDSIITELLTGEGDNNLIRLNSREFQECMAAQQEKWEDIKSEISEVRQGEDRALLFESSEEYFTLANETVAAAEKYSERVVRQAAAGLLVLTVLCVAAALITAWFTAAQNKRQLALKEAEDENRRKSEYLSTMSKQLQAPMNDISELLYVADIENYELLFLNEAGQRNFGVDEFQPGMKCYQVLQGKDAPCPFCTNHLLKEGEIYTWEFTNPIIGRHYLLKDRLIEWDGRNARMEIAFDTTESENEKILLKYTLNAEKMVMECVRTLYQEHDFDVAVDQVLRHLGKFLCADRSYIFNIRDHLLYNDYEWCAEHVAPQKEFLQAVPLSLIERWYPYFETQGCVEIEDIELIKESSPDEYHVLKEQDIRSLVVAPLEHGGTLEGCIGVDNPPADKMQNIGPLLQTLCYFLLLAKRRSENEKQLSLLSYHDMLTSFYNRNRYMKDVEALTKHTHPVGIIYLDVNGLKDINDRHGHAFGDKILAECAKRMKQVFEQGQFYRIGGDEFVIICQHIPREQFEYNVRKLRLTFQSDELIHAAIGAKWAEQYQDIQQLISDADAKMYEDKKEYYRNHSASNRYRHHSDEVLRLADPHVLQQELLSDHFVVYLQPKVSSSDYTMVGAEALIRYQPEKESLLMPASFLPLLEETQLISKLDFYVFEFVCTRISSWADQSKTIFPVSVNFSRFSLAQLSFAEHLTEICQKYNVSPSLLEIEVTESVCEVEGINISDLISEIQQAGFHVALDDFGTEYANLELLSSVAFDVLKLDRSMIANLDGNQRAQSIVKSIVELCAKLGTRVVAEGIESEEQLALLKSCGVEVMQGFYFSRPIPTDEYESQYVKDTSDH</sequence>
<gene>
    <name evidence="4" type="ORF">NQ502_18950</name>
</gene>
<dbReference type="PROSITE" id="PS50887">
    <property type="entry name" value="GGDEF"/>
    <property type="match status" value="1"/>
</dbReference>
<dbReference type="PROSITE" id="PS50883">
    <property type="entry name" value="EAL"/>
    <property type="match status" value="1"/>
</dbReference>
<dbReference type="Gene3D" id="3.30.450.40">
    <property type="match status" value="1"/>
</dbReference>
<dbReference type="Gene3D" id="3.30.70.270">
    <property type="match status" value="1"/>
</dbReference>
<evidence type="ECO:0000259" key="3">
    <source>
        <dbReference type="PROSITE" id="PS50887"/>
    </source>
</evidence>
<keyword evidence="5" id="KW-1185">Reference proteome</keyword>
<feature type="transmembrane region" description="Helical" evidence="1">
    <location>
        <begin position="149"/>
        <end position="171"/>
    </location>
</feature>
<evidence type="ECO:0000313" key="5">
    <source>
        <dbReference type="Proteomes" id="UP001060164"/>
    </source>
</evidence>
<keyword evidence="1" id="KW-1133">Transmembrane helix</keyword>
<evidence type="ECO:0000313" key="4">
    <source>
        <dbReference type="EMBL" id="UWP59408.1"/>
    </source>
</evidence>
<evidence type="ECO:0000259" key="2">
    <source>
        <dbReference type="PROSITE" id="PS50883"/>
    </source>
</evidence>
<dbReference type="InterPro" id="IPR029016">
    <property type="entry name" value="GAF-like_dom_sf"/>
</dbReference>